<dbReference type="OrthoDB" id="9811671at2"/>
<dbReference type="Pfam" id="PF09917">
    <property type="entry name" value="DUF2147"/>
    <property type="match status" value="1"/>
</dbReference>
<proteinExistence type="predicted"/>
<feature type="signal peptide" evidence="1">
    <location>
        <begin position="1"/>
        <end position="19"/>
    </location>
</feature>
<evidence type="ECO:0000313" key="3">
    <source>
        <dbReference type="EMBL" id="RCW88983.1"/>
    </source>
</evidence>
<evidence type="ECO:0000259" key="2">
    <source>
        <dbReference type="Pfam" id="PF09917"/>
    </source>
</evidence>
<name>A0A368Z990_9RHOB</name>
<reference evidence="3 4" key="1">
    <citation type="submission" date="2018-07" db="EMBL/GenBank/DDBJ databases">
        <title>Genomic Encyclopedia of Type Strains, Phase III (KMG-III): the genomes of soil and plant-associated and newly described type strains.</title>
        <authorList>
            <person name="Whitman W."/>
        </authorList>
    </citation>
    <scope>NUCLEOTIDE SEQUENCE [LARGE SCALE GENOMIC DNA]</scope>
    <source>
        <strain evidence="3 4">CECT 8525</strain>
    </source>
</reference>
<evidence type="ECO:0000313" key="4">
    <source>
        <dbReference type="Proteomes" id="UP000253345"/>
    </source>
</evidence>
<dbReference type="AlphaFoldDB" id="A0A368Z990"/>
<organism evidence="3 4">
    <name type="scientific">Paracoccus lutimaris</name>
    <dbReference type="NCBI Taxonomy" id="1490030"/>
    <lineage>
        <taxon>Bacteria</taxon>
        <taxon>Pseudomonadati</taxon>
        <taxon>Pseudomonadota</taxon>
        <taxon>Alphaproteobacteria</taxon>
        <taxon>Rhodobacterales</taxon>
        <taxon>Paracoccaceae</taxon>
        <taxon>Paracoccus</taxon>
    </lineage>
</organism>
<sequence>MKKLTLAAILALTATASHADGISGIFQTQANDDGNVGFVEFYDCGGKFCGKLIRSFDKAGKEISSPNTGKNIVANMSEDGNGKFSGGTIWDPGADKTYKSKMQLDGKTLSVSGCVTVFCKTQTWTRVK</sequence>
<gene>
    <name evidence="3" type="ORF">DFP89_101422</name>
</gene>
<dbReference type="PANTHER" id="PTHR36919:SF3">
    <property type="entry name" value="BLL5882 PROTEIN"/>
    <property type="match status" value="1"/>
</dbReference>
<accession>A0A368Z990</accession>
<dbReference type="InterPro" id="IPR019223">
    <property type="entry name" value="DUF2147"/>
</dbReference>
<keyword evidence="4" id="KW-1185">Reference proteome</keyword>
<keyword evidence="1" id="KW-0732">Signal</keyword>
<dbReference type="PANTHER" id="PTHR36919">
    <property type="entry name" value="BLR1215 PROTEIN"/>
    <property type="match status" value="1"/>
</dbReference>
<dbReference type="Proteomes" id="UP000253345">
    <property type="component" value="Unassembled WGS sequence"/>
</dbReference>
<evidence type="ECO:0000256" key="1">
    <source>
        <dbReference type="SAM" id="SignalP"/>
    </source>
</evidence>
<feature type="domain" description="DUF2147" evidence="2">
    <location>
        <begin position="27"/>
        <end position="126"/>
    </location>
</feature>
<dbReference type="RefSeq" id="WP_114347711.1">
    <property type="nucleotide sequence ID" value="NZ_QPJL01000001.1"/>
</dbReference>
<protein>
    <submittedName>
        <fullName evidence="3">Uncharacterized protein (DUF2147 family)</fullName>
    </submittedName>
</protein>
<feature type="chain" id="PRO_5017017727" evidence="1">
    <location>
        <begin position="20"/>
        <end position="128"/>
    </location>
</feature>
<comment type="caution">
    <text evidence="3">The sequence shown here is derived from an EMBL/GenBank/DDBJ whole genome shotgun (WGS) entry which is preliminary data.</text>
</comment>
<dbReference type="Gene3D" id="2.40.128.520">
    <property type="match status" value="1"/>
</dbReference>
<dbReference type="EMBL" id="QPJL01000001">
    <property type="protein sequence ID" value="RCW88983.1"/>
    <property type="molecule type" value="Genomic_DNA"/>
</dbReference>